<dbReference type="GO" id="GO:0016740">
    <property type="term" value="F:transferase activity"/>
    <property type="evidence" value="ECO:0007669"/>
    <property type="project" value="UniProtKB-KW"/>
</dbReference>
<sequence length="310" mass="36027">MIEIKKYDSADKQDWNEFIRTAKNGTFLFDRDYMNYHSDRFNDNSLIFYKKNKIIAVLPCNRKGDEVHTHGGLTFGGLIMHYDIKATEVLNIFSQTIDYLKNEGASALIYKVIPAIFHKYPAQEDLYALFRHNAVLFRRDISSAVDLKSPIRFSETKRQSVTKCRNKGFIVAPNDDFSEYWQLLTEVLSKFGTPPVHSLEEIKHLKSQFPEKIKLYECRDQGTLMAGIIIYDYGRSIHTQYMANSNAGRNAGALDYINYILITEVYRDREYYNFGISTESMGQFLNEGLIQQKEMMGGRGIVYDFYKITF</sequence>
<protein>
    <submittedName>
        <fullName evidence="1">GNAT family N-acetyltransferase</fullName>
    </submittedName>
</protein>
<dbReference type="OrthoDB" id="9808687at2"/>
<gene>
    <name evidence="1" type="ORF">DN068_15510</name>
</gene>
<accession>A0A2W2A9T4</accession>
<reference evidence="1 2" key="1">
    <citation type="submission" date="2018-06" db="EMBL/GenBank/DDBJ databases">
        <title>Mucibacter soli gen. nov., sp. nov., a new member of the family Chitinophagaceae producing mucin.</title>
        <authorList>
            <person name="Kim M.-K."/>
            <person name="Park S."/>
            <person name="Kim T.-S."/>
            <person name="Joung Y."/>
            <person name="Han J.-H."/>
            <person name="Kim S.B."/>
        </authorList>
    </citation>
    <scope>NUCLEOTIDE SEQUENCE [LARGE SCALE GENOMIC DNA]</scope>
    <source>
        <strain evidence="1 2">R1-15</strain>
    </source>
</reference>
<name>A0A2W2A9T4_9BACT</name>
<dbReference type="Proteomes" id="UP000248745">
    <property type="component" value="Unassembled WGS sequence"/>
</dbReference>
<dbReference type="EMBL" id="QKTW01000020">
    <property type="protein sequence ID" value="PZF72041.1"/>
    <property type="molecule type" value="Genomic_DNA"/>
</dbReference>
<dbReference type="Gene3D" id="3.40.630.30">
    <property type="match status" value="1"/>
</dbReference>
<proteinExistence type="predicted"/>
<evidence type="ECO:0000313" key="2">
    <source>
        <dbReference type="Proteomes" id="UP000248745"/>
    </source>
</evidence>
<dbReference type="InterPro" id="IPR016181">
    <property type="entry name" value="Acyl_CoA_acyltransferase"/>
</dbReference>
<dbReference type="SUPFAM" id="SSF55729">
    <property type="entry name" value="Acyl-CoA N-acyltransferases (Nat)"/>
    <property type="match status" value="1"/>
</dbReference>
<keyword evidence="1" id="KW-0808">Transferase</keyword>
<keyword evidence="2" id="KW-1185">Reference proteome</keyword>
<organism evidence="1 2">
    <name type="scientific">Taibaiella soli</name>
    <dbReference type="NCBI Taxonomy" id="1649169"/>
    <lineage>
        <taxon>Bacteria</taxon>
        <taxon>Pseudomonadati</taxon>
        <taxon>Bacteroidota</taxon>
        <taxon>Chitinophagia</taxon>
        <taxon>Chitinophagales</taxon>
        <taxon>Chitinophagaceae</taxon>
        <taxon>Taibaiella</taxon>
    </lineage>
</organism>
<dbReference type="AlphaFoldDB" id="A0A2W2A9T4"/>
<evidence type="ECO:0000313" key="1">
    <source>
        <dbReference type="EMBL" id="PZF72041.1"/>
    </source>
</evidence>
<comment type="caution">
    <text evidence="1">The sequence shown here is derived from an EMBL/GenBank/DDBJ whole genome shotgun (WGS) entry which is preliminary data.</text>
</comment>
<dbReference type="RefSeq" id="WP_110999854.1">
    <property type="nucleotide sequence ID" value="NZ_QKTW01000020.1"/>
</dbReference>